<organism evidence="3 4">
    <name type="scientific">Racocetra fulgida</name>
    <dbReference type="NCBI Taxonomy" id="60492"/>
    <lineage>
        <taxon>Eukaryota</taxon>
        <taxon>Fungi</taxon>
        <taxon>Fungi incertae sedis</taxon>
        <taxon>Mucoromycota</taxon>
        <taxon>Glomeromycotina</taxon>
        <taxon>Glomeromycetes</taxon>
        <taxon>Diversisporales</taxon>
        <taxon>Gigasporaceae</taxon>
        <taxon>Racocetra</taxon>
    </lineage>
</organism>
<feature type="compositionally biased region" description="Polar residues" evidence="1">
    <location>
        <begin position="99"/>
        <end position="116"/>
    </location>
</feature>
<feature type="transmembrane region" description="Helical" evidence="2">
    <location>
        <begin position="62"/>
        <end position="82"/>
    </location>
</feature>
<reference evidence="3" key="1">
    <citation type="submission" date="2021-06" db="EMBL/GenBank/DDBJ databases">
        <authorList>
            <person name="Kallberg Y."/>
            <person name="Tangrot J."/>
            <person name="Rosling A."/>
        </authorList>
    </citation>
    <scope>NUCLEOTIDE SEQUENCE</scope>
    <source>
        <strain evidence="3">IN212</strain>
    </source>
</reference>
<feature type="region of interest" description="Disordered" evidence="1">
    <location>
        <begin position="99"/>
        <end position="118"/>
    </location>
</feature>
<evidence type="ECO:0000313" key="3">
    <source>
        <dbReference type="EMBL" id="CAG8750598.1"/>
    </source>
</evidence>
<accession>A0A9N9NR91</accession>
<name>A0A9N9NR91_9GLOM</name>
<evidence type="ECO:0000256" key="2">
    <source>
        <dbReference type="SAM" id="Phobius"/>
    </source>
</evidence>
<dbReference type="Proteomes" id="UP000789396">
    <property type="component" value="Unassembled WGS sequence"/>
</dbReference>
<dbReference type="AlphaFoldDB" id="A0A9N9NR91"/>
<proteinExistence type="predicted"/>
<evidence type="ECO:0000256" key="1">
    <source>
        <dbReference type="SAM" id="MobiDB-lite"/>
    </source>
</evidence>
<sequence>LDKVSSEENKILKRQLPRRKSAELSIPSPETRLRAQMTVHISFYKEFEEEISNLIEKLFNEVFFVCEIVAGSSLILCANYNLNIKKYNSKKTTYHLMQSDSRSLNETNSSHTTSPHNAIIGKTKAYENQKMALKEGSQVLLEGNSRD</sequence>
<evidence type="ECO:0000313" key="4">
    <source>
        <dbReference type="Proteomes" id="UP000789396"/>
    </source>
</evidence>
<feature type="non-terminal residue" evidence="3">
    <location>
        <position position="1"/>
    </location>
</feature>
<keyword evidence="2" id="KW-0472">Membrane</keyword>
<feature type="non-terminal residue" evidence="3">
    <location>
        <position position="147"/>
    </location>
</feature>
<comment type="caution">
    <text evidence="3">The sequence shown here is derived from an EMBL/GenBank/DDBJ whole genome shotgun (WGS) entry which is preliminary data.</text>
</comment>
<dbReference type="EMBL" id="CAJVPZ010036148">
    <property type="protein sequence ID" value="CAG8750598.1"/>
    <property type="molecule type" value="Genomic_DNA"/>
</dbReference>
<gene>
    <name evidence="3" type="ORF">RFULGI_LOCUS13565</name>
</gene>
<keyword evidence="2" id="KW-0812">Transmembrane</keyword>
<keyword evidence="2" id="KW-1133">Transmembrane helix</keyword>
<protein>
    <submittedName>
        <fullName evidence="3">10103_t:CDS:1</fullName>
    </submittedName>
</protein>
<keyword evidence="4" id="KW-1185">Reference proteome</keyword>